<proteinExistence type="inferred from homology"/>
<dbReference type="InterPro" id="IPR009079">
    <property type="entry name" value="4_helix_cytokine-like_core"/>
</dbReference>
<evidence type="ECO:0000313" key="7">
    <source>
        <dbReference type="RefSeq" id="XP_005355182.1"/>
    </source>
</evidence>
<evidence type="ECO:0000256" key="5">
    <source>
        <dbReference type="SAM" id="SignalP"/>
    </source>
</evidence>
<feature type="chain" id="PRO_5047236894" evidence="5">
    <location>
        <begin position="19"/>
        <end position="208"/>
    </location>
</feature>
<keyword evidence="4" id="KW-0372">Hormone</keyword>
<keyword evidence="5" id="KW-0732">Signal</keyword>
<name>A0ABM0KY83_MICOH</name>
<evidence type="ECO:0000256" key="1">
    <source>
        <dbReference type="ARBA" id="ARBA00004613"/>
    </source>
</evidence>
<dbReference type="GeneID" id="101980445"/>
<organism evidence="6 7">
    <name type="scientific">Microtus ochrogaster</name>
    <name type="common">Prairie vole</name>
    <dbReference type="NCBI Taxonomy" id="79684"/>
    <lineage>
        <taxon>Eukaryota</taxon>
        <taxon>Metazoa</taxon>
        <taxon>Chordata</taxon>
        <taxon>Craniata</taxon>
        <taxon>Vertebrata</taxon>
        <taxon>Euteleostomi</taxon>
        <taxon>Mammalia</taxon>
        <taxon>Eutheria</taxon>
        <taxon>Euarchontoglires</taxon>
        <taxon>Glires</taxon>
        <taxon>Rodentia</taxon>
        <taxon>Myomorpha</taxon>
        <taxon>Muroidea</taxon>
        <taxon>Cricetidae</taxon>
        <taxon>Arvicolinae</taxon>
        <taxon>Microtus</taxon>
    </lineage>
</organism>
<dbReference type="PROSITE" id="PS00266">
    <property type="entry name" value="SOMATOTROPIN_1"/>
    <property type="match status" value="1"/>
</dbReference>
<dbReference type="Pfam" id="PF00103">
    <property type="entry name" value="Hormone_1"/>
    <property type="match status" value="1"/>
</dbReference>
<feature type="signal peptide" evidence="5">
    <location>
        <begin position="1"/>
        <end position="18"/>
    </location>
</feature>
<protein>
    <submittedName>
        <fullName evidence="7">Prolactin-3D4-like</fullName>
    </submittedName>
</protein>
<reference evidence="7" key="1">
    <citation type="submission" date="2025-08" db="UniProtKB">
        <authorList>
            <consortium name="RefSeq"/>
        </authorList>
    </citation>
    <scope>IDENTIFICATION</scope>
</reference>
<dbReference type="PANTHER" id="PTHR11417">
    <property type="entry name" value="SOMATOTROPIN,PROLACTIN"/>
    <property type="match status" value="1"/>
</dbReference>
<dbReference type="SUPFAM" id="SSF47266">
    <property type="entry name" value="4-helical cytokines"/>
    <property type="match status" value="1"/>
</dbReference>
<dbReference type="Gene3D" id="1.20.1250.10">
    <property type="match status" value="1"/>
</dbReference>
<dbReference type="Proteomes" id="UP000694915">
    <property type="component" value="Chromosome 16"/>
</dbReference>
<keyword evidence="6" id="KW-1185">Reference proteome</keyword>
<dbReference type="RefSeq" id="XP_005355182.1">
    <property type="nucleotide sequence ID" value="XM_005355125.1"/>
</dbReference>
<evidence type="ECO:0000313" key="6">
    <source>
        <dbReference type="Proteomes" id="UP000694915"/>
    </source>
</evidence>
<keyword evidence="3" id="KW-0964">Secreted</keyword>
<sequence length="208" mass="23865">MCLLLLLANLLLWENVSSTPDVLSTKDLYDHVVEQSHTNYDMSADIYHEFNIKFAKASWLNDKVPIECHTASITTPENIKQIRATKTEDLLKAVIAISRAWDYPLIHLILATAALPTESNEMMQRINDVKHGIIELLKGLEVLLSRTQPGAVENFPPHWSGLRELQSSDEDTHLFVMFNLCRCLKRDTQKVESYLKVLKARVIFKENY</sequence>
<comment type="similarity">
    <text evidence="2 4">Belongs to the somatotropin/prolactin family.</text>
</comment>
<accession>A0ABM0KY83</accession>
<gene>
    <name evidence="7" type="primary">LOC101980445</name>
</gene>
<dbReference type="PANTHER" id="PTHR11417:SF31">
    <property type="entry name" value="GROWTH HORMONE D5-RELATED"/>
    <property type="match status" value="1"/>
</dbReference>
<dbReference type="InterPro" id="IPR001400">
    <property type="entry name" value="Somatotropin/Prolactin"/>
</dbReference>
<evidence type="ECO:0000256" key="2">
    <source>
        <dbReference type="ARBA" id="ARBA00008474"/>
    </source>
</evidence>
<evidence type="ECO:0000256" key="3">
    <source>
        <dbReference type="ARBA" id="ARBA00022525"/>
    </source>
</evidence>
<dbReference type="CDD" id="cd10288">
    <property type="entry name" value="prolactin_like"/>
    <property type="match status" value="1"/>
</dbReference>
<comment type="subcellular location">
    <subcellularLocation>
        <location evidence="1 4">Secreted</location>
    </subcellularLocation>
</comment>
<dbReference type="InterPro" id="IPR018116">
    <property type="entry name" value="Somatotropin_CS"/>
</dbReference>
<evidence type="ECO:0000256" key="4">
    <source>
        <dbReference type="RuleBase" id="RU003618"/>
    </source>
</evidence>
<dbReference type="PRINTS" id="PR00836">
    <property type="entry name" value="SOMATOTROPIN"/>
</dbReference>